<proteinExistence type="inferred from homology"/>
<comment type="caution">
    <text evidence="7">The sequence shown here is derived from an EMBL/GenBank/DDBJ whole genome shotgun (WGS) entry which is preliminary data.</text>
</comment>
<keyword evidence="4 6" id="KW-1133">Transmembrane helix</keyword>
<accession>A0A6Y2KQL5</accession>
<evidence type="ECO:0000256" key="6">
    <source>
        <dbReference type="RuleBase" id="RU363041"/>
    </source>
</evidence>
<gene>
    <name evidence="7" type="ORF">GBZ04_23515</name>
</gene>
<dbReference type="Pfam" id="PF01925">
    <property type="entry name" value="TauE"/>
    <property type="match status" value="1"/>
</dbReference>
<dbReference type="PANTHER" id="PTHR31154">
    <property type="entry name" value="MEMBRANE TRANSPORTER PROTEIN"/>
    <property type="match status" value="1"/>
</dbReference>
<keyword evidence="5 6" id="KW-0472">Membrane</keyword>
<evidence type="ECO:0000256" key="2">
    <source>
        <dbReference type="ARBA" id="ARBA00009142"/>
    </source>
</evidence>
<feature type="transmembrane region" description="Helical" evidence="6">
    <location>
        <begin position="135"/>
        <end position="155"/>
    </location>
</feature>
<feature type="transmembrane region" description="Helical" evidence="6">
    <location>
        <begin position="108"/>
        <end position="129"/>
    </location>
</feature>
<evidence type="ECO:0000313" key="7">
    <source>
        <dbReference type="EMBL" id="HAB4467549.1"/>
    </source>
</evidence>
<sequence length="304" mass="33423">MFLYSYLQKNTLLVYRTLILIIWGGLIFFTTGVQGIINNYILSLSMMFGAFIGSATPVGGGVIAFPVLSFIKHAPSSEAATFCLAMQAFGMTAASLTIYKNKIKVNSFLIIYSTVIATLGYLVGLAYIQNPFSSVSLKIFFSSFWLTFGIAIYLLRRKNKVMLTMRNKGEMASSKMLTLGIISFIGGVITSWIGNGIDVMFFCALILIFSESESIATASAVVVMSLISILSTIINFSTGNYSTHTLEYLSATIPIVIFFAPLGIMYATKRGDLFIRKLLLLIVTIQYLVVASTYFHIINNLIIS</sequence>
<keyword evidence="6" id="KW-0997">Cell inner membrane</keyword>
<dbReference type="AlphaFoldDB" id="A0A6Y2KQL5"/>
<feature type="transmembrane region" description="Helical" evidence="6">
    <location>
        <begin position="278"/>
        <end position="298"/>
    </location>
</feature>
<dbReference type="EMBL" id="DAAGTH010000106">
    <property type="protein sequence ID" value="HAB4467549.1"/>
    <property type="molecule type" value="Genomic_DNA"/>
</dbReference>
<comment type="similarity">
    <text evidence="2 6">Belongs to the 4-toluene sulfonate uptake permease (TSUP) (TC 2.A.102) family.</text>
</comment>
<protein>
    <recommendedName>
        <fullName evidence="6">Probable membrane transporter protein</fullName>
    </recommendedName>
</protein>
<evidence type="ECO:0000256" key="4">
    <source>
        <dbReference type="ARBA" id="ARBA00022989"/>
    </source>
</evidence>
<name>A0A6Y2KQL5_SALDZ</name>
<keyword evidence="3 6" id="KW-0812">Transmembrane</keyword>
<feature type="transmembrane region" description="Helical" evidence="6">
    <location>
        <begin position="215"/>
        <end position="236"/>
    </location>
</feature>
<feature type="non-terminal residue" evidence="7">
    <location>
        <position position="304"/>
    </location>
</feature>
<feature type="transmembrane region" description="Helical" evidence="6">
    <location>
        <begin position="12"/>
        <end position="33"/>
    </location>
</feature>
<evidence type="ECO:0000256" key="3">
    <source>
        <dbReference type="ARBA" id="ARBA00022692"/>
    </source>
</evidence>
<feature type="transmembrane region" description="Helical" evidence="6">
    <location>
        <begin position="248"/>
        <end position="266"/>
    </location>
</feature>
<evidence type="ECO:0000256" key="5">
    <source>
        <dbReference type="ARBA" id="ARBA00023136"/>
    </source>
</evidence>
<dbReference type="GO" id="GO:0005886">
    <property type="term" value="C:plasma membrane"/>
    <property type="evidence" value="ECO:0007669"/>
    <property type="project" value="UniProtKB-SubCell"/>
</dbReference>
<reference evidence="7" key="2">
    <citation type="submission" date="2019-10" db="EMBL/GenBank/DDBJ databases">
        <authorList>
            <consortium name="NCBI Pathogen Detection Project"/>
        </authorList>
    </citation>
    <scope>NUCLEOTIDE SEQUENCE</scope>
    <source>
        <strain evidence="7">Salmonella enterica</strain>
    </source>
</reference>
<evidence type="ECO:0000256" key="1">
    <source>
        <dbReference type="ARBA" id="ARBA00004141"/>
    </source>
</evidence>
<dbReference type="PANTHER" id="PTHR31154:SF4">
    <property type="entry name" value="MEMBRANE TRANSPORTER PROTEIN"/>
    <property type="match status" value="1"/>
</dbReference>
<feature type="transmembrane region" description="Helical" evidence="6">
    <location>
        <begin position="40"/>
        <end position="67"/>
    </location>
</feature>
<organism evidence="7">
    <name type="scientific">Salmonella diarizonae</name>
    <dbReference type="NCBI Taxonomy" id="59204"/>
    <lineage>
        <taxon>Bacteria</taxon>
        <taxon>Pseudomonadati</taxon>
        <taxon>Pseudomonadota</taxon>
        <taxon>Gammaproteobacteria</taxon>
        <taxon>Enterobacterales</taxon>
        <taxon>Enterobacteriaceae</taxon>
        <taxon>Salmonella</taxon>
    </lineage>
</organism>
<keyword evidence="6" id="KW-1003">Cell membrane</keyword>
<comment type="subcellular location">
    <subcellularLocation>
        <location evidence="6">Cell inner membrane</location>
        <topology evidence="6">Multi-pass membrane protein</topology>
    </subcellularLocation>
    <subcellularLocation>
        <location evidence="1">Membrane</location>
        <topology evidence="1">Multi-pass membrane protein</topology>
    </subcellularLocation>
</comment>
<dbReference type="InterPro" id="IPR002781">
    <property type="entry name" value="TM_pro_TauE-like"/>
</dbReference>
<feature type="transmembrane region" description="Helical" evidence="6">
    <location>
        <begin position="176"/>
        <end position="209"/>
    </location>
</feature>
<reference evidence="7" key="1">
    <citation type="journal article" date="2018" name="Genome Biol.">
        <title>SKESA: strategic k-mer extension for scrupulous assemblies.</title>
        <authorList>
            <person name="Souvorov A."/>
            <person name="Agarwala R."/>
            <person name="Lipman D.J."/>
        </authorList>
    </citation>
    <scope>NUCLEOTIDE SEQUENCE</scope>
    <source>
        <strain evidence="7">Salmonella enterica</strain>
    </source>
</reference>